<protein>
    <submittedName>
        <fullName evidence="1">Uncharacterized protein</fullName>
    </submittedName>
</protein>
<dbReference type="EMBL" id="UINC01000668">
    <property type="protein sequence ID" value="SUZ59286.1"/>
    <property type="molecule type" value="Genomic_DNA"/>
</dbReference>
<dbReference type="Gene3D" id="3.90.230.10">
    <property type="entry name" value="Creatinase/methionine aminopeptidase superfamily"/>
    <property type="match status" value="1"/>
</dbReference>
<reference evidence="1" key="1">
    <citation type="submission" date="2018-05" db="EMBL/GenBank/DDBJ databases">
        <authorList>
            <person name="Lanie J.A."/>
            <person name="Ng W.-L."/>
            <person name="Kazmierczak K.M."/>
            <person name="Andrzejewski T.M."/>
            <person name="Davidsen T.M."/>
            <person name="Wayne K.J."/>
            <person name="Tettelin H."/>
            <person name="Glass J.I."/>
            <person name="Rusch D."/>
            <person name="Podicherti R."/>
            <person name="Tsui H.-C.T."/>
            <person name="Winkler M.E."/>
        </authorList>
    </citation>
    <scope>NUCLEOTIDE SEQUENCE</scope>
</reference>
<gene>
    <name evidence="1" type="ORF">METZ01_LOCUS12140</name>
</gene>
<evidence type="ECO:0000313" key="1">
    <source>
        <dbReference type="EMBL" id="SUZ59286.1"/>
    </source>
</evidence>
<proteinExistence type="predicted"/>
<sequence length="469" mass="52559">MIRKLPLLVFLAIVTVAGSTTTASSSPPEITLPTTSQQTGAYDAARPFGTLRQQAKIQQEWVRERLEINLPRIMREQGVDMWIISMREYNEDPVFRALVSPTSFAARRRTIYVFFDRGVTEGVERLALGGGSQGGLYEAFRTNLSTSTTQQAELWGAGQWRLLAQLVSERDPQVIAVNIDHEHNFADGLTAGEWEQMAEALGQDYASRVVRNPRLAIDYLAMRVPGMTPYYRRLQSIVHEVISAAFSNLVIEPGVTTTDDVVWWMRQRVNDMGLGTWFQPSVSIQRQGVSGGLDANPVIERGDVLHCDFGITAMRLNTDTQHMGYVLREGETETPAGLQVALDNAKRLQDILMEEIKVDRSGNEILTLVLNRMNAEGLNGTMYTHPIGDHGHGAGPLIGLWDYQENVPGRGDVPVIPSMWFSTELQVTTPVPEWGNQAVRMAMEEEAEVTADGRTRWMLRRQSEFHLIY</sequence>
<dbReference type="InterPro" id="IPR036005">
    <property type="entry name" value="Creatinase/aminopeptidase-like"/>
</dbReference>
<dbReference type="SUPFAM" id="SSF55920">
    <property type="entry name" value="Creatinase/aminopeptidase"/>
    <property type="match status" value="1"/>
</dbReference>
<dbReference type="AlphaFoldDB" id="A0A381NXD9"/>
<name>A0A381NXD9_9ZZZZ</name>
<organism evidence="1">
    <name type="scientific">marine metagenome</name>
    <dbReference type="NCBI Taxonomy" id="408172"/>
    <lineage>
        <taxon>unclassified sequences</taxon>
        <taxon>metagenomes</taxon>
        <taxon>ecological metagenomes</taxon>
    </lineage>
</organism>
<accession>A0A381NXD9</accession>